<accession>A0AB38MP49</accession>
<dbReference type="Proteomes" id="UP000309601">
    <property type="component" value="Unassembled WGS sequence"/>
</dbReference>
<sequence length="290" mass="33597">MPNKRKVTTNIQDLPPEVLEVITSFSDSCDHFNLRLTCCALYNSIRLPLIRLHLNGPRSNGNQRGMTANETYVFTGLLHHILQRPIANNIVSVSISTDTVSISDIIKHIRLISKLPQLEMLKIGPEDYRAILHSELPFLTLKVLALEGYPDLPPREEVESRINLLPNLTTFFSKSGNYVYCTTKKRDYISKCIKRSRLHRIEQYCTELFEDSGPDKPNYMREVHELLYHDEGGITLSWADNRKLCRRIKVQDVHMNVNRERPHHVDSRDAEYEEYNKYTAIFGLHGNHTL</sequence>
<dbReference type="EMBL" id="SPRW01000096">
    <property type="protein sequence ID" value="TIC60236.1"/>
    <property type="molecule type" value="Genomic_DNA"/>
</dbReference>
<reference evidence="2 3" key="1">
    <citation type="submission" date="2019-03" db="EMBL/GenBank/DDBJ databases">
        <title>Sequencing 25 genomes of Wallemia mellicola.</title>
        <authorList>
            <person name="Gostincar C."/>
        </authorList>
    </citation>
    <scope>NUCLEOTIDE SEQUENCE [LARGE SCALE GENOMIC DNA]</scope>
    <source>
        <strain evidence="2 3">EXF-1274</strain>
    </source>
</reference>
<gene>
    <name evidence="2" type="ORF">E3Q02_04373</name>
</gene>
<comment type="caution">
    <text evidence="2">The sequence shown here is derived from an EMBL/GenBank/DDBJ whole genome shotgun (WGS) entry which is preliminary data.</text>
</comment>
<evidence type="ECO:0000313" key="3">
    <source>
        <dbReference type="Proteomes" id="UP000309601"/>
    </source>
</evidence>
<name>A0AB38MP49_9BASI</name>
<organism evidence="2 3">
    <name type="scientific">Wallemia mellicola</name>
    <dbReference type="NCBI Taxonomy" id="1708541"/>
    <lineage>
        <taxon>Eukaryota</taxon>
        <taxon>Fungi</taxon>
        <taxon>Dikarya</taxon>
        <taxon>Basidiomycota</taxon>
        <taxon>Wallemiomycotina</taxon>
        <taxon>Wallemiomycetes</taxon>
        <taxon>Wallemiales</taxon>
        <taxon>Wallemiaceae</taxon>
        <taxon>Wallemia</taxon>
    </lineage>
</organism>
<protein>
    <recommendedName>
        <fullName evidence="1">F-box domain-containing protein</fullName>
    </recommendedName>
</protein>
<evidence type="ECO:0000313" key="2">
    <source>
        <dbReference type="EMBL" id="TIC60236.1"/>
    </source>
</evidence>
<proteinExistence type="predicted"/>
<evidence type="ECO:0000259" key="1">
    <source>
        <dbReference type="Pfam" id="PF00646"/>
    </source>
</evidence>
<dbReference type="InterPro" id="IPR001810">
    <property type="entry name" value="F-box_dom"/>
</dbReference>
<dbReference type="AlphaFoldDB" id="A0AB38MP49"/>
<dbReference type="Pfam" id="PF00646">
    <property type="entry name" value="F-box"/>
    <property type="match status" value="1"/>
</dbReference>
<feature type="domain" description="F-box" evidence="1">
    <location>
        <begin position="11"/>
        <end position="49"/>
    </location>
</feature>